<name>A0A0P0VSB4_ORYSJ</name>
<accession>A0A0P0VSB4</accession>
<keyword evidence="2" id="KW-1185">Reference proteome</keyword>
<organism evidence="1 2">
    <name type="scientific">Oryza sativa subsp. japonica</name>
    <name type="common">Rice</name>
    <dbReference type="NCBI Taxonomy" id="39947"/>
    <lineage>
        <taxon>Eukaryota</taxon>
        <taxon>Viridiplantae</taxon>
        <taxon>Streptophyta</taxon>
        <taxon>Embryophyta</taxon>
        <taxon>Tracheophyta</taxon>
        <taxon>Spermatophyta</taxon>
        <taxon>Magnoliopsida</taxon>
        <taxon>Liliopsida</taxon>
        <taxon>Poales</taxon>
        <taxon>Poaceae</taxon>
        <taxon>BOP clade</taxon>
        <taxon>Oryzoideae</taxon>
        <taxon>Oryzeae</taxon>
        <taxon>Oryzinae</taxon>
        <taxon>Oryza</taxon>
        <taxon>Oryza sativa</taxon>
    </lineage>
</organism>
<dbReference type="EMBL" id="AP014959">
    <property type="protein sequence ID" value="BAS82011.1"/>
    <property type="molecule type" value="Genomic_DNA"/>
</dbReference>
<reference evidence="1 2" key="2">
    <citation type="journal article" date="2013" name="Plant Cell Physiol.">
        <title>Rice Annotation Project Database (RAP-DB): an integrative and interactive database for rice genomics.</title>
        <authorList>
            <person name="Sakai H."/>
            <person name="Lee S.S."/>
            <person name="Tanaka T."/>
            <person name="Numa H."/>
            <person name="Kim J."/>
            <person name="Kawahara Y."/>
            <person name="Wakimoto H."/>
            <person name="Yang C.C."/>
            <person name="Iwamoto M."/>
            <person name="Abe T."/>
            <person name="Yamada Y."/>
            <person name="Muto A."/>
            <person name="Inokuchi H."/>
            <person name="Ikemura T."/>
            <person name="Matsumoto T."/>
            <person name="Sasaki T."/>
            <person name="Itoh T."/>
        </authorList>
    </citation>
    <scope>NUCLEOTIDE SEQUENCE [LARGE SCALE GENOMIC DNA]</scope>
    <source>
        <strain evidence="2">cv. Nipponbare</strain>
    </source>
</reference>
<keyword evidence="3" id="KW-1267">Proteomics identification</keyword>
<feature type="non-terminal residue" evidence="1">
    <location>
        <position position="1"/>
    </location>
</feature>
<proteinExistence type="evidence at protein level"/>
<evidence type="ECO:0007829" key="3">
    <source>
        <dbReference type="PeptideAtlas" id="A0A0P0VSB4"/>
    </source>
</evidence>
<sequence length="44" mass="4869">VPIAIFSWFPFISTFQTRLLFNQAFSRGLEISLILAGNNPNAGV</sequence>
<evidence type="ECO:0000313" key="1">
    <source>
        <dbReference type="EMBL" id="BAS82011.1"/>
    </source>
</evidence>
<reference evidence="1 2" key="3">
    <citation type="journal article" date="2013" name="Rice">
        <title>Improvement of the Oryza sativa Nipponbare reference genome using next generation sequence and optical map data.</title>
        <authorList>
            <person name="Kawahara Y."/>
            <person name="de la Bastide M."/>
            <person name="Hamilton J.P."/>
            <person name="Kanamori H."/>
            <person name="McCombie W.R."/>
            <person name="Ouyang S."/>
            <person name="Schwartz D.C."/>
            <person name="Tanaka T."/>
            <person name="Wu J."/>
            <person name="Zhou S."/>
            <person name="Childs K.L."/>
            <person name="Davidson R.M."/>
            <person name="Lin H."/>
            <person name="Quesada-Ocampo L."/>
            <person name="Vaillancourt B."/>
            <person name="Sakai H."/>
            <person name="Lee S.S."/>
            <person name="Kim J."/>
            <person name="Numa H."/>
            <person name="Itoh T."/>
            <person name="Buell C.R."/>
            <person name="Matsumoto T."/>
        </authorList>
    </citation>
    <scope>NUCLEOTIDE SEQUENCE [LARGE SCALE GENOMIC DNA]</scope>
    <source>
        <strain evidence="2">cv. Nipponbare</strain>
    </source>
</reference>
<reference evidence="2" key="1">
    <citation type="journal article" date="2005" name="Nature">
        <title>The map-based sequence of the rice genome.</title>
        <authorList>
            <consortium name="International rice genome sequencing project (IRGSP)"/>
            <person name="Matsumoto T."/>
            <person name="Wu J."/>
            <person name="Kanamori H."/>
            <person name="Katayose Y."/>
            <person name="Fujisawa M."/>
            <person name="Namiki N."/>
            <person name="Mizuno H."/>
            <person name="Yamamoto K."/>
            <person name="Antonio B.A."/>
            <person name="Baba T."/>
            <person name="Sakata K."/>
            <person name="Nagamura Y."/>
            <person name="Aoki H."/>
            <person name="Arikawa K."/>
            <person name="Arita K."/>
            <person name="Bito T."/>
            <person name="Chiden Y."/>
            <person name="Fujitsuka N."/>
            <person name="Fukunaka R."/>
            <person name="Hamada M."/>
            <person name="Harada C."/>
            <person name="Hayashi A."/>
            <person name="Hijishita S."/>
            <person name="Honda M."/>
            <person name="Hosokawa S."/>
            <person name="Ichikawa Y."/>
            <person name="Idonuma A."/>
            <person name="Iijima M."/>
            <person name="Ikeda M."/>
            <person name="Ikeno M."/>
            <person name="Ito K."/>
            <person name="Ito S."/>
            <person name="Ito T."/>
            <person name="Ito Y."/>
            <person name="Ito Y."/>
            <person name="Iwabuchi A."/>
            <person name="Kamiya K."/>
            <person name="Karasawa W."/>
            <person name="Kurita K."/>
            <person name="Katagiri S."/>
            <person name="Kikuta A."/>
            <person name="Kobayashi H."/>
            <person name="Kobayashi N."/>
            <person name="Machita K."/>
            <person name="Maehara T."/>
            <person name="Masukawa M."/>
            <person name="Mizubayashi T."/>
            <person name="Mukai Y."/>
            <person name="Nagasaki H."/>
            <person name="Nagata Y."/>
            <person name="Naito S."/>
            <person name="Nakashima M."/>
            <person name="Nakama Y."/>
            <person name="Nakamichi Y."/>
            <person name="Nakamura M."/>
            <person name="Meguro A."/>
            <person name="Negishi M."/>
            <person name="Ohta I."/>
            <person name="Ohta T."/>
            <person name="Okamoto M."/>
            <person name="Ono N."/>
            <person name="Saji S."/>
            <person name="Sakaguchi M."/>
            <person name="Sakai K."/>
            <person name="Shibata M."/>
            <person name="Shimokawa T."/>
            <person name="Song J."/>
            <person name="Takazaki Y."/>
            <person name="Terasawa K."/>
            <person name="Tsugane M."/>
            <person name="Tsuji K."/>
            <person name="Ueda S."/>
            <person name="Waki K."/>
            <person name="Yamagata H."/>
            <person name="Yamamoto M."/>
            <person name="Yamamoto S."/>
            <person name="Yamane H."/>
            <person name="Yoshiki S."/>
            <person name="Yoshihara R."/>
            <person name="Yukawa K."/>
            <person name="Zhong H."/>
            <person name="Yano M."/>
            <person name="Yuan Q."/>
            <person name="Ouyang S."/>
            <person name="Liu J."/>
            <person name="Jones K.M."/>
            <person name="Gansberger K."/>
            <person name="Moffat K."/>
            <person name="Hill J."/>
            <person name="Bera J."/>
            <person name="Fadrosh D."/>
            <person name="Jin S."/>
            <person name="Johri S."/>
            <person name="Kim M."/>
            <person name="Overton L."/>
            <person name="Reardon M."/>
            <person name="Tsitrin T."/>
            <person name="Vuong H."/>
            <person name="Weaver B."/>
            <person name="Ciecko A."/>
            <person name="Tallon L."/>
            <person name="Jackson J."/>
            <person name="Pai G."/>
            <person name="Aken S.V."/>
            <person name="Utterback T."/>
            <person name="Reidmuller S."/>
            <person name="Feldblyum T."/>
            <person name="Hsiao J."/>
            <person name="Zismann V."/>
            <person name="Iobst S."/>
            <person name="de Vazeille A.R."/>
            <person name="Buell C.R."/>
            <person name="Ying K."/>
            <person name="Li Y."/>
            <person name="Lu T."/>
            <person name="Huang Y."/>
            <person name="Zhao Q."/>
            <person name="Feng Q."/>
            <person name="Zhang L."/>
            <person name="Zhu J."/>
            <person name="Weng Q."/>
            <person name="Mu J."/>
            <person name="Lu Y."/>
            <person name="Fan D."/>
            <person name="Liu Y."/>
            <person name="Guan J."/>
            <person name="Zhang Y."/>
            <person name="Yu S."/>
            <person name="Liu X."/>
            <person name="Zhang Y."/>
            <person name="Hong G."/>
            <person name="Han B."/>
            <person name="Choisne N."/>
            <person name="Demange N."/>
            <person name="Orjeda G."/>
            <person name="Samain S."/>
            <person name="Cattolico L."/>
            <person name="Pelletier E."/>
            <person name="Couloux A."/>
            <person name="Segurens B."/>
            <person name="Wincker P."/>
            <person name="D'Hont A."/>
            <person name="Scarpelli C."/>
            <person name="Weissenbach J."/>
            <person name="Salanoubat M."/>
            <person name="Quetier F."/>
            <person name="Yu Y."/>
            <person name="Kim H.R."/>
            <person name="Rambo T."/>
            <person name="Currie J."/>
            <person name="Collura K."/>
            <person name="Luo M."/>
            <person name="Yang T."/>
            <person name="Ammiraju J.S.S."/>
            <person name="Engler F."/>
            <person name="Soderlund C."/>
            <person name="Wing R.A."/>
            <person name="Palmer L.E."/>
            <person name="de la Bastide M."/>
            <person name="Spiegel L."/>
            <person name="Nascimento L."/>
            <person name="Zutavern T."/>
            <person name="O'Shaughnessy A."/>
            <person name="Dike S."/>
            <person name="Dedhia N."/>
            <person name="Preston R."/>
            <person name="Balija V."/>
            <person name="McCombie W.R."/>
            <person name="Chow T."/>
            <person name="Chen H."/>
            <person name="Chung M."/>
            <person name="Chen C."/>
            <person name="Shaw J."/>
            <person name="Wu H."/>
            <person name="Hsiao K."/>
            <person name="Chao Y."/>
            <person name="Chu M."/>
            <person name="Cheng C."/>
            <person name="Hour A."/>
            <person name="Lee P."/>
            <person name="Lin S."/>
            <person name="Lin Y."/>
            <person name="Liou J."/>
            <person name="Liu S."/>
            <person name="Hsing Y."/>
            <person name="Raghuvanshi S."/>
            <person name="Mohanty A."/>
            <person name="Bharti A.K."/>
            <person name="Gaur A."/>
            <person name="Gupta V."/>
            <person name="Kumar D."/>
            <person name="Ravi V."/>
            <person name="Vij S."/>
            <person name="Kapur A."/>
            <person name="Khurana P."/>
            <person name="Khurana P."/>
            <person name="Khurana J.P."/>
            <person name="Tyagi A.K."/>
            <person name="Gaikwad K."/>
            <person name="Singh A."/>
            <person name="Dalal V."/>
            <person name="Srivastava S."/>
            <person name="Dixit A."/>
            <person name="Pal A.K."/>
            <person name="Ghazi I.A."/>
            <person name="Yadav M."/>
            <person name="Pandit A."/>
            <person name="Bhargava A."/>
            <person name="Sureshbabu K."/>
            <person name="Batra K."/>
            <person name="Sharma T.R."/>
            <person name="Mohapatra T."/>
            <person name="Singh N.K."/>
            <person name="Messing J."/>
            <person name="Nelson A.B."/>
            <person name="Fuks G."/>
            <person name="Kavchok S."/>
            <person name="Keizer G."/>
            <person name="Linton E."/>
            <person name="Llaca V."/>
            <person name="Song R."/>
            <person name="Tanyolac B."/>
            <person name="Young S."/>
            <person name="Ho-Il K."/>
            <person name="Hahn J.H."/>
            <person name="Sangsakoo G."/>
            <person name="Vanavichit A."/>
            <person name="de Mattos Luiz.A.T."/>
            <person name="Zimmer P.D."/>
            <person name="Malone G."/>
            <person name="Dellagostin O."/>
            <person name="de Oliveira A.C."/>
            <person name="Bevan M."/>
            <person name="Bancroft I."/>
            <person name="Minx P."/>
            <person name="Cordum H."/>
            <person name="Wilson R."/>
            <person name="Cheng Z."/>
            <person name="Jin W."/>
            <person name="Jiang J."/>
            <person name="Leong S.A."/>
            <person name="Iwama H."/>
            <person name="Gojobori T."/>
            <person name="Itoh T."/>
            <person name="Niimura Y."/>
            <person name="Fujii Y."/>
            <person name="Habara T."/>
            <person name="Sakai H."/>
            <person name="Sato Y."/>
            <person name="Wilson G."/>
            <person name="Kumar K."/>
            <person name="McCouch S."/>
            <person name="Juretic N."/>
            <person name="Hoen D."/>
            <person name="Wright S."/>
            <person name="Bruskiewich R."/>
            <person name="Bureau T."/>
            <person name="Miyao A."/>
            <person name="Hirochika H."/>
            <person name="Nishikawa T."/>
            <person name="Kadowaki K."/>
            <person name="Sugiura M."/>
            <person name="Burr B."/>
            <person name="Sasaki T."/>
        </authorList>
    </citation>
    <scope>NUCLEOTIDE SEQUENCE [LARGE SCALE GENOMIC DNA]</scope>
    <source>
        <strain evidence="2">cv. Nipponbare</strain>
    </source>
</reference>
<gene>
    <name evidence="1" type="ordered locus">Os03g0119500</name>
    <name evidence="1" type="ORF">OSNPB_030119500</name>
</gene>
<protein>
    <submittedName>
        <fullName evidence="1">Os03g0119500 protein</fullName>
    </submittedName>
</protein>
<evidence type="ECO:0000313" key="2">
    <source>
        <dbReference type="Proteomes" id="UP000059680"/>
    </source>
</evidence>
<dbReference type="AlphaFoldDB" id="A0A0P0VSB4"/>
<dbReference type="Proteomes" id="UP000059680">
    <property type="component" value="Chromosome 3"/>
</dbReference>